<evidence type="ECO:0000313" key="2">
    <source>
        <dbReference type="Proteomes" id="UP001596447"/>
    </source>
</evidence>
<dbReference type="PANTHER" id="PTHR37953:SF1">
    <property type="entry name" value="UPF0127 PROTEIN MJ1496"/>
    <property type="match status" value="1"/>
</dbReference>
<dbReference type="EMBL" id="JBHTAR010000011">
    <property type="protein sequence ID" value="MFC7200815.1"/>
    <property type="molecule type" value="Genomic_DNA"/>
</dbReference>
<dbReference type="Proteomes" id="UP001596447">
    <property type="component" value="Unassembled WGS sequence"/>
</dbReference>
<dbReference type="Pfam" id="PF02643">
    <property type="entry name" value="DUF192"/>
    <property type="match status" value="1"/>
</dbReference>
<dbReference type="Gene3D" id="2.60.120.1140">
    <property type="entry name" value="Protein of unknown function DUF192"/>
    <property type="match status" value="1"/>
</dbReference>
<accession>A0ABD5Z728</accession>
<dbReference type="RefSeq" id="WP_279527581.1">
    <property type="nucleotide sequence ID" value="NZ_CP122312.1"/>
</dbReference>
<keyword evidence="2" id="KW-1185">Reference proteome</keyword>
<gene>
    <name evidence="1" type="ORF">ACFQJ9_15610</name>
</gene>
<sequence>MDRRVVSVLAVATLLVVAGLLAVAGGGGIGLFDGGGTGPGDDRERACVTIVDAESGAVEGRVEAAVADTPNERYRGLSGTDSLANGSGMLFVFADESERSFVMREMNYPIDMVFVGADGRITRIFHAPVEHDDSLTTYSAPAKWVLEVPIEWTTRHDVTAGDEVRIEYECGNPSLGTRTT</sequence>
<evidence type="ECO:0000313" key="1">
    <source>
        <dbReference type="EMBL" id="MFC7200815.1"/>
    </source>
</evidence>
<organism evidence="1 2">
    <name type="scientific">Halospeciosus flavus</name>
    <dbReference type="NCBI Taxonomy" id="3032283"/>
    <lineage>
        <taxon>Archaea</taxon>
        <taxon>Methanobacteriati</taxon>
        <taxon>Methanobacteriota</taxon>
        <taxon>Stenosarchaea group</taxon>
        <taxon>Halobacteria</taxon>
        <taxon>Halobacteriales</taxon>
        <taxon>Halobacteriaceae</taxon>
        <taxon>Halospeciosus</taxon>
    </lineage>
</organism>
<dbReference type="AlphaFoldDB" id="A0ABD5Z728"/>
<dbReference type="InterPro" id="IPR038695">
    <property type="entry name" value="Saro_0823-like_sf"/>
</dbReference>
<reference evidence="1 2" key="1">
    <citation type="journal article" date="2019" name="Int. J. Syst. Evol. Microbiol.">
        <title>The Global Catalogue of Microorganisms (GCM) 10K type strain sequencing project: providing services to taxonomists for standard genome sequencing and annotation.</title>
        <authorList>
            <consortium name="The Broad Institute Genomics Platform"/>
            <consortium name="The Broad Institute Genome Sequencing Center for Infectious Disease"/>
            <person name="Wu L."/>
            <person name="Ma J."/>
        </authorList>
    </citation>
    <scope>NUCLEOTIDE SEQUENCE [LARGE SCALE GENOMIC DNA]</scope>
    <source>
        <strain evidence="1 2">XZGYJ-43</strain>
    </source>
</reference>
<name>A0ABD5Z728_9EURY</name>
<protein>
    <submittedName>
        <fullName evidence="1">DUF192 domain-containing protein</fullName>
    </submittedName>
</protein>
<dbReference type="InterPro" id="IPR003795">
    <property type="entry name" value="DUF192"/>
</dbReference>
<dbReference type="PANTHER" id="PTHR37953">
    <property type="entry name" value="UPF0127 PROTEIN MJ1496"/>
    <property type="match status" value="1"/>
</dbReference>
<proteinExistence type="predicted"/>
<comment type="caution">
    <text evidence="1">The sequence shown here is derived from an EMBL/GenBank/DDBJ whole genome shotgun (WGS) entry which is preliminary data.</text>
</comment>